<feature type="compositionally biased region" description="Low complexity" evidence="1">
    <location>
        <begin position="44"/>
        <end position="93"/>
    </location>
</feature>
<evidence type="ECO:0000313" key="2">
    <source>
        <dbReference type="EMBL" id="OEF96987.1"/>
    </source>
</evidence>
<organism evidence="2 3">
    <name type="scientific">Desulfuribacillus alkaliarsenatis</name>
    <dbReference type="NCBI Taxonomy" id="766136"/>
    <lineage>
        <taxon>Bacteria</taxon>
        <taxon>Bacillati</taxon>
        <taxon>Bacillota</taxon>
        <taxon>Desulfuribacillia</taxon>
        <taxon>Desulfuribacillales</taxon>
        <taxon>Desulfuribacillaceae</taxon>
        <taxon>Desulfuribacillus</taxon>
    </lineage>
</organism>
<sequence length="361" mass="41151">MKRFLFISLIVLTIVALIGCSKQASNELSEEEMREQIRAELEAEQQGEQQTEQTEQESQGSQSNQQAPTQQQQRTQQQPAQQQPTQPAAKPQQSGNPLIDSYNEQGKTVFYRFRTNETVLFDLNDDGNKEAIIYRTGTTESPGELVVSGFEPIEIWDMPFGETEYFVIIRYKDEYNLEMNMIGIIDYGPSMDYTTTFYSIIAPMGEDWFGYVGDVGGKLVPPTEYNDSNQGGIDTDWNYKAVLRYGEGIEAPVRLSVTPGSWYGRNIFTYYTTYKTLIDNIDKYNRDYRTDLDLKVERSIKLYDEKSLSSSTTVLEAGQIVQMAMTDNAEWIYMIARDGTKGWARVSDVTESNFSGFLIFG</sequence>
<protein>
    <submittedName>
        <fullName evidence="2">Uncharacterized protein</fullName>
    </submittedName>
</protein>
<keyword evidence="3" id="KW-1185">Reference proteome</keyword>
<reference evidence="2 3" key="1">
    <citation type="submission" date="2016-09" db="EMBL/GenBank/DDBJ databases">
        <title>Draft genome sequence for the type strain of Desulfuribacillus alkaliarsenatis AHT28, an obligately anaerobic, sulfidogenic bacterium isolated from Russian soda lake sediments.</title>
        <authorList>
            <person name="Abin C.A."/>
            <person name="Hollibaugh J.T."/>
        </authorList>
    </citation>
    <scope>NUCLEOTIDE SEQUENCE [LARGE SCALE GENOMIC DNA]</scope>
    <source>
        <strain evidence="2 3">AHT28</strain>
    </source>
</reference>
<evidence type="ECO:0000256" key="1">
    <source>
        <dbReference type="SAM" id="MobiDB-lite"/>
    </source>
</evidence>
<feature type="region of interest" description="Disordered" evidence="1">
    <location>
        <begin position="29"/>
        <end position="101"/>
    </location>
</feature>
<dbReference type="OrthoDB" id="517663at2"/>
<gene>
    <name evidence="2" type="ORF">BHF68_05120</name>
</gene>
<accession>A0A1E5G259</accession>
<proteinExistence type="predicted"/>
<dbReference type="SUPFAM" id="SSF81995">
    <property type="entry name" value="beta-sandwich domain of Sec23/24"/>
    <property type="match status" value="1"/>
</dbReference>
<dbReference type="STRING" id="766136.BHF68_05120"/>
<dbReference type="RefSeq" id="WP_069643032.1">
    <property type="nucleotide sequence ID" value="NZ_MIJE01000022.1"/>
</dbReference>
<evidence type="ECO:0000313" key="3">
    <source>
        <dbReference type="Proteomes" id="UP000094296"/>
    </source>
</evidence>
<comment type="caution">
    <text evidence="2">The sequence shown here is derived from an EMBL/GenBank/DDBJ whole genome shotgun (WGS) entry which is preliminary data.</text>
</comment>
<dbReference type="PROSITE" id="PS51257">
    <property type="entry name" value="PROKAR_LIPOPROTEIN"/>
    <property type="match status" value="1"/>
</dbReference>
<dbReference type="AlphaFoldDB" id="A0A1E5G259"/>
<dbReference type="EMBL" id="MIJE01000022">
    <property type="protein sequence ID" value="OEF96987.1"/>
    <property type="molecule type" value="Genomic_DNA"/>
</dbReference>
<name>A0A1E5G259_9FIRM</name>
<dbReference type="Proteomes" id="UP000094296">
    <property type="component" value="Unassembled WGS sequence"/>
</dbReference>